<dbReference type="EMBL" id="BKDJ01000004">
    <property type="protein sequence ID" value="GER22664.1"/>
    <property type="molecule type" value="Genomic_DNA"/>
</dbReference>
<evidence type="ECO:0000313" key="1">
    <source>
        <dbReference type="EMBL" id="GER22664.1"/>
    </source>
</evidence>
<sequence>MALNATTTLPYTPAEVVATLTDRAFVEHLGTQVGGTLKDFTVSGDPAGAFEAVTVRSVPTGRLPEIARKFVGASVDVTQREAWSAPAADGSREAAVTVEVSGIPVNVSAVQRVVAAAEGSRVDLEGEVSSGIPFLGGKIATAAEPFVGKALNLQAAQAKAWLDRQA</sequence>
<keyword evidence="2" id="KW-1185">Reference proteome</keyword>
<comment type="caution">
    <text evidence="1">The sequence shown here is derived from an EMBL/GenBank/DDBJ whole genome shotgun (WGS) entry which is preliminary data.</text>
</comment>
<dbReference type="RefSeq" id="WP_149956284.1">
    <property type="nucleotide sequence ID" value="NZ_BKDJ01000004.1"/>
</dbReference>
<dbReference type="Proteomes" id="UP000325307">
    <property type="component" value="Unassembled WGS sequence"/>
</dbReference>
<name>A0A5A7NP27_9MICC</name>
<dbReference type="AlphaFoldDB" id="A0A5A7NP27"/>
<proteinExistence type="predicted"/>
<evidence type="ECO:0008006" key="3">
    <source>
        <dbReference type="Google" id="ProtNLM"/>
    </source>
</evidence>
<evidence type="ECO:0000313" key="2">
    <source>
        <dbReference type="Proteomes" id="UP000325307"/>
    </source>
</evidence>
<dbReference type="InterPro" id="IPR019639">
    <property type="entry name" value="DUF2505"/>
</dbReference>
<dbReference type="Pfam" id="PF10698">
    <property type="entry name" value="DUF2505"/>
    <property type="match status" value="1"/>
</dbReference>
<dbReference type="OrthoDB" id="3266819at2"/>
<reference evidence="1 2" key="1">
    <citation type="submission" date="2019-09" db="EMBL/GenBank/DDBJ databases">
        <title>Arthrobacter zafarii sp. nov., a moderately thermotolerant and halotolerant actinobacterium isolated from Cholistan desert soil of Pakistan.</title>
        <authorList>
            <person name="Amin A."/>
            <person name="Ahmed I."/>
            <person name="Khalid N."/>
            <person name="Schumann P."/>
            <person name="Busse H.J."/>
            <person name="Khan I.U."/>
            <person name="Li S."/>
            <person name="Li W.J."/>
        </authorList>
    </citation>
    <scope>NUCLEOTIDE SEQUENCE [LARGE SCALE GENOMIC DNA]</scope>
    <source>
        <strain evidence="1 2">NCCP-1664</strain>
    </source>
</reference>
<accession>A0A5A7NP27</accession>
<organism evidence="1 2">
    <name type="scientific">Zafaria cholistanensis</name>
    <dbReference type="NCBI Taxonomy" id="1682741"/>
    <lineage>
        <taxon>Bacteria</taxon>
        <taxon>Bacillati</taxon>
        <taxon>Actinomycetota</taxon>
        <taxon>Actinomycetes</taxon>
        <taxon>Micrococcales</taxon>
        <taxon>Micrococcaceae</taxon>
        <taxon>Zafaria</taxon>
    </lineage>
</organism>
<gene>
    <name evidence="1" type="ORF">NCCP1664_11610</name>
</gene>
<protein>
    <recommendedName>
        <fullName evidence="3">DUF2505 domain-containing protein</fullName>
    </recommendedName>
</protein>